<evidence type="ECO:0000256" key="2">
    <source>
        <dbReference type="ARBA" id="ARBA00007797"/>
    </source>
</evidence>
<reference evidence="7" key="1">
    <citation type="submission" date="2014-08" db="EMBL/GenBank/DDBJ databases">
        <authorList>
            <person name="Sharma Rahul"/>
            <person name="Thines Marco"/>
        </authorList>
    </citation>
    <scope>NUCLEOTIDE SEQUENCE</scope>
</reference>
<dbReference type="EMBL" id="LN483249">
    <property type="protein sequence ID" value="CDZ97910.1"/>
    <property type="molecule type" value="Genomic_DNA"/>
</dbReference>
<evidence type="ECO:0000256" key="4">
    <source>
        <dbReference type="ARBA" id="ARBA00022989"/>
    </source>
</evidence>
<proteinExistence type="inferred from homology"/>
<protein>
    <submittedName>
        <fullName evidence="7">Predicted nucleolar protein involved in ribosome biogenesis</fullName>
    </submittedName>
</protein>
<dbReference type="GO" id="GO:0032040">
    <property type="term" value="C:small-subunit processome"/>
    <property type="evidence" value="ECO:0007669"/>
    <property type="project" value="TreeGrafter"/>
</dbReference>
<dbReference type="PANTHER" id="PTHR12455">
    <property type="entry name" value="NUCLEOLAR COMPLEX PROTEIN 4"/>
    <property type="match status" value="1"/>
</dbReference>
<keyword evidence="3" id="KW-0812">Transmembrane</keyword>
<dbReference type="Pfam" id="PF03914">
    <property type="entry name" value="CBF"/>
    <property type="match status" value="1"/>
</dbReference>
<dbReference type="GO" id="GO:0030692">
    <property type="term" value="C:Noc4p-Nop14p complex"/>
    <property type="evidence" value="ECO:0007669"/>
    <property type="project" value="TreeGrafter"/>
</dbReference>
<sequence length="688" mass="76423">MAPLKLKKQKTSSSDSSSSKSSLLIAKLSQISAFEEVLLPSTSSLNPLIDLLSLVKTSPEPEVVHKGVYALGRVFTALLTQNRLNFQLRKRSNRQRIGPGAGAGSDDDEAKGQEQEDREVMVMEWVKARFNDYIEYLGGLLKDVETELRSAALTHLLSFLPLLAPINDLNLKSTPFYPASYIRQLVKFLLLPTPSTRGASTLYSISQEGVSDGMQGLSVENDVLEKVVSLMEEKKDVRWSILKEISVVIRPFLPPTSRPATACLSLNLLNLLESLPPFPTTQKALERLPVLMPGFASSPFTLSSGPKAPKSTDEEDDWRAYFDSDQEDDDAEVQIRSTKVINKDGKKVSAKKGVKKEVAGGKTRDMTIHEGIWSLASAKSAFTAVWLGLFSLRLDASQARRILVILHHQVLPSMTRGRVVQTADWLGEWVDKGGPLGLLALNGLFILMTQYNLEYPDFYAKLYSMLDRSVLHIKYRARFFRLTETFLSSTLLPSSLIASFIKRLARLALTAPPAAVVIVIPFVYNLLKMHPGCMLLIHRDGFGGTEGEITLESLAQDGTKDPYDALTTDPLLTRALDSSLWEIASLRTHYVSSVSSLAKIFTEVFTKPKYGMEDFLDHTYVTMFDTEAKRKIRNDPALALPAPGVVFPSSSIRDKGAKKRSAQEVDDGEEEQEQETITRDIVSALWMF</sequence>
<dbReference type="AlphaFoldDB" id="A0A0F7SHQ1"/>
<feature type="region of interest" description="Disordered" evidence="5">
    <location>
        <begin position="650"/>
        <end position="676"/>
    </location>
</feature>
<accession>A0A0F7SHQ1</accession>
<keyword evidence="4" id="KW-0472">Membrane</keyword>
<name>A0A0F7SHQ1_PHARH</name>
<dbReference type="GO" id="GO:0042254">
    <property type="term" value="P:ribosome biogenesis"/>
    <property type="evidence" value="ECO:0007669"/>
    <property type="project" value="InterPro"/>
</dbReference>
<dbReference type="InterPro" id="IPR027193">
    <property type="entry name" value="Noc4"/>
</dbReference>
<dbReference type="InterPro" id="IPR016024">
    <property type="entry name" value="ARM-type_fold"/>
</dbReference>
<dbReference type="SUPFAM" id="SSF48371">
    <property type="entry name" value="ARM repeat"/>
    <property type="match status" value="1"/>
</dbReference>
<dbReference type="InterPro" id="IPR005612">
    <property type="entry name" value="CCAAT-binding_factor"/>
</dbReference>
<evidence type="ECO:0000259" key="6">
    <source>
        <dbReference type="Pfam" id="PF03914"/>
    </source>
</evidence>
<evidence type="ECO:0000256" key="3">
    <source>
        <dbReference type="ARBA" id="ARBA00022692"/>
    </source>
</evidence>
<feature type="region of interest" description="Disordered" evidence="5">
    <location>
        <begin position="95"/>
        <end position="116"/>
    </location>
</feature>
<dbReference type="PANTHER" id="PTHR12455:SF0">
    <property type="entry name" value="NUCLEOLAR COMPLEX PROTEIN 4 HOMOLOG"/>
    <property type="match status" value="1"/>
</dbReference>
<dbReference type="GO" id="GO:0031965">
    <property type="term" value="C:nuclear membrane"/>
    <property type="evidence" value="ECO:0007669"/>
    <property type="project" value="UniProtKB-SubCell"/>
</dbReference>
<organism evidence="7">
    <name type="scientific">Phaffia rhodozyma</name>
    <name type="common">Yeast</name>
    <name type="synonym">Xanthophyllomyces dendrorhous</name>
    <dbReference type="NCBI Taxonomy" id="264483"/>
    <lineage>
        <taxon>Eukaryota</taxon>
        <taxon>Fungi</taxon>
        <taxon>Dikarya</taxon>
        <taxon>Basidiomycota</taxon>
        <taxon>Agaricomycotina</taxon>
        <taxon>Tremellomycetes</taxon>
        <taxon>Cystofilobasidiales</taxon>
        <taxon>Mrakiaceae</taxon>
        <taxon>Phaffia</taxon>
    </lineage>
</organism>
<comment type="subcellular location">
    <subcellularLocation>
        <location evidence="1">Nucleus membrane</location>
        <topology evidence="1">Multi-pass membrane protein</topology>
    </subcellularLocation>
</comment>
<keyword evidence="4" id="KW-1133">Transmembrane helix</keyword>
<feature type="compositionally biased region" description="Acidic residues" evidence="5">
    <location>
        <begin position="664"/>
        <end position="674"/>
    </location>
</feature>
<feature type="domain" description="CCAAT-binding factor" evidence="6">
    <location>
        <begin position="438"/>
        <end position="598"/>
    </location>
</feature>
<evidence type="ECO:0000256" key="1">
    <source>
        <dbReference type="ARBA" id="ARBA00004232"/>
    </source>
</evidence>
<comment type="similarity">
    <text evidence="2">Belongs to the CBF/MAK21 family.</text>
</comment>
<evidence type="ECO:0000256" key="5">
    <source>
        <dbReference type="SAM" id="MobiDB-lite"/>
    </source>
</evidence>
<evidence type="ECO:0000313" key="7">
    <source>
        <dbReference type="EMBL" id="CDZ97910.1"/>
    </source>
</evidence>